<keyword evidence="3" id="KW-1185">Reference proteome</keyword>
<organism evidence="2 3">
    <name type="scientific">Chenopodium quinoa</name>
    <name type="common">Quinoa</name>
    <dbReference type="NCBI Taxonomy" id="63459"/>
    <lineage>
        <taxon>Eukaryota</taxon>
        <taxon>Viridiplantae</taxon>
        <taxon>Streptophyta</taxon>
        <taxon>Embryophyta</taxon>
        <taxon>Tracheophyta</taxon>
        <taxon>Spermatophyta</taxon>
        <taxon>Magnoliopsida</taxon>
        <taxon>eudicotyledons</taxon>
        <taxon>Gunneridae</taxon>
        <taxon>Pentapetalae</taxon>
        <taxon>Caryophyllales</taxon>
        <taxon>Chenopodiaceae</taxon>
        <taxon>Chenopodioideae</taxon>
        <taxon>Atripliceae</taxon>
        <taxon>Chenopodium</taxon>
    </lineage>
</organism>
<evidence type="ECO:0000313" key="3">
    <source>
        <dbReference type="Proteomes" id="UP000596660"/>
    </source>
</evidence>
<dbReference type="Pfam" id="PF08387">
    <property type="entry name" value="FBD"/>
    <property type="match status" value="1"/>
</dbReference>
<dbReference type="Gene3D" id="3.80.10.10">
    <property type="entry name" value="Ribonuclease Inhibitor"/>
    <property type="match status" value="1"/>
</dbReference>
<dbReference type="InterPro" id="IPR036047">
    <property type="entry name" value="F-box-like_dom_sf"/>
</dbReference>
<dbReference type="AlphaFoldDB" id="A0A803LYX1"/>
<gene>
    <name evidence="2" type="primary">LOC110710233</name>
</gene>
<dbReference type="OrthoDB" id="1426861at2759"/>
<dbReference type="SUPFAM" id="SSF52058">
    <property type="entry name" value="L domain-like"/>
    <property type="match status" value="1"/>
</dbReference>
<dbReference type="PANTHER" id="PTHR31900">
    <property type="entry name" value="F-BOX/RNI SUPERFAMILY PROTEIN-RELATED"/>
    <property type="match status" value="1"/>
</dbReference>
<dbReference type="SUPFAM" id="SSF81383">
    <property type="entry name" value="F-box domain"/>
    <property type="match status" value="1"/>
</dbReference>
<name>A0A803LYX1_CHEQI</name>
<dbReference type="InterPro" id="IPR006566">
    <property type="entry name" value="FBD"/>
</dbReference>
<dbReference type="SMART" id="SM00579">
    <property type="entry name" value="FBD"/>
    <property type="match status" value="1"/>
</dbReference>
<sequence>MDGMKNMNLRKKDRLSSLPDDILSVILSHLQINSVVATSILSRRWRYLWTTVTNFKFEHDNQYLSKRRSIKFSTVVVNIVRQLTSQKLGVFKLQLSSLSNLCDASVADLCFREICGRNVEQIIIEEVPGYNNNLFPIPAFLFSSQNLVVLILRGMIKFNLPEKTDIQLPNLRKISLTYLVSVPHQFLGSLFRSCQRLIDADLMFNDYITQPEPQIVLNISGPELRSLQIRFLAHLHTQRPKILIDAPELETLYINSFTSDYYSIQNPAKLVNVSIQMYMNEEYNYFREEDCLKEMFKFVKQMSSVRKLFLRVQANEVTNVYRYFNSVNLKDMTTFPNLERLETNLDYDDWKDLILSMKCFPNLRHLRVDINMDTYTDAMDCDWCVPECLSKLKTIEIYGVHDIRYDLTLLEYILSNALVLEKLHVQRTGLKSLNLTDNKAKLRYFCKSLFQLPRASSTCEIVFRLRGFVRVSSNDWKNRKVTPENFRVI</sequence>
<dbReference type="Pfam" id="PF24758">
    <property type="entry name" value="LRR_At5g56370"/>
    <property type="match status" value="1"/>
</dbReference>
<proteinExistence type="predicted"/>
<dbReference type="InterPro" id="IPR001810">
    <property type="entry name" value="F-box_dom"/>
</dbReference>
<dbReference type="KEGG" id="cqi:110710233"/>
<feature type="domain" description="F-box" evidence="1">
    <location>
        <begin position="12"/>
        <end position="60"/>
    </location>
</feature>
<dbReference type="GeneID" id="110710233"/>
<dbReference type="CDD" id="cd22160">
    <property type="entry name" value="F-box_AtFBL13-like"/>
    <property type="match status" value="1"/>
</dbReference>
<evidence type="ECO:0000259" key="1">
    <source>
        <dbReference type="PROSITE" id="PS50181"/>
    </source>
</evidence>
<dbReference type="EnsemblPlants" id="AUR62020672-RA">
    <property type="protein sequence ID" value="AUR62020672-RA:cds"/>
    <property type="gene ID" value="AUR62020672"/>
</dbReference>
<protein>
    <recommendedName>
        <fullName evidence="1">F-box domain-containing protein</fullName>
    </recommendedName>
</protein>
<dbReference type="SMART" id="SM00256">
    <property type="entry name" value="FBOX"/>
    <property type="match status" value="1"/>
</dbReference>
<dbReference type="InterPro" id="IPR053781">
    <property type="entry name" value="F-box_AtFBL13-like"/>
</dbReference>
<reference evidence="2" key="1">
    <citation type="journal article" date="2017" name="Nature">
        <title>The genome of Chenopodium quinoa.</title>
        <authorList>
            <person name="Jarvis D.E."/>
            <person name="Ho Y.S."/>
            <person name="Lightfoot D.J."/>
            <person name="Schmoeckel S.M."/>
            <person name="Li B."/>
            <person name="Borm T.J.A."/>
            <person name="Ohyanagi H."/>
            <person name="Mineta K."/>
            <person name="Michell C.T."/>
            <person name="Saber N."/>
            <person name="Kharbatia N.M."/>
            <person name="Rupper R.R."/>
            <person name="Sharp A.R."/>
            <person name="Dally N."/>
            <person name="Boughton B.A."/>
            <person name="Woo Y.H."/>
            <person name="Gao G."/>
            <person name="Schijlen E.G.W.M."/>
            <person name="Guo X."/>
            <person name="Momin A.A."/>
            <person name="Negrao S."/>
            <person name="Al-Babili S."/>
            <person name="Gehring C."/>
            <person name="Roessner U."/>
            <person name="Jung C."/>
            <person name="Murphy K."/>
            <person name="Arold S.T."/>
            <person name="Gojobori T."/>
            <person name="van der Linden C.G."/>
            <person name="van Loo E.N."/>
            <person name="Jellen E.N."/>
            <person name="Maughan P.J."/>
            <person name="Tester M."/>
        </authorList>
    </citation>
    <scope>NUCLEOTIDE SEQUENCE [LARGE SCALE GENOMIC DNA]</scope>
    <source>
        <strain evidence="2">cv. PI 614886</strain>
    </source>
</reference>
<evidence type="ECO:0000313" key="2">
    <source>
        <dbReference type="EnsemblPlants" id="AUR62020672-RA:cds"/>
    </source>
</evidence>
<dbReference type="InterPro" id="IPR032675">
    <property type="entry name" value="LRR_dom_sf"/>
</dbReference>
<dbReference type="Gene3D" id="1.20.1280.50">
    <property type="match status" value="1"/>
</dbReference>
<dbReference type="PROSITE" id="PS50181">
    <property type="entry name" value="FBOX"/>
    <property type="match status" value="1"/>
</dbReference>
<accession>A0A803LYX1</accession>
<dbReference type="InterPro" id="IPR055411">
    <property type="entry name" value="LRR_FXL15/At3g58940/PEG3-like"/>
</dbReference>
<dbReference type="PANTHER" id="PTHR31900:SF31">
    <property type="entry name" value="F-BOX_LRR-REPEAT PROTEIN 13-LIKE"/>
    <property type="match status" value="1"/>
</dbReference>
<dbReference type="RefSeq" id="XP_021744197.1">
    <property type="nucleotide sequence ID" value="XM_021888505.1"/>
</dbReference>
<dbReference type="InterPro" id="IPR050232">
    <property type="entry name" value="FBL13/AtMIF1-like"/>
</dbReference>
<reference evidence="2" key="2">
    <citation type="submission" date="2021-03" db="UniProtKB">
        <authorList>
            <consortium name="EnsemblPlants"/>
        </authorList>
    </citation>
    <scope>IDENTIFICATION</scope>
</reference>
<dbReference type="Gramene" id="AUR62020672-RA">
    <property type="protein sequence ID" value="AUR62020672-RA:cds"/>
    <property type="gene ID" value="AUR62020672"/>
</dbReference>
<dbReference type="Proteomes" id="UP000596660">
    <property type="component" value="Unplaced"/>
</dbReference>
<dbReference type="Pfam" id="PF00646">
    <property type="entry name" value="F-box"/>
    <property type="match status" value="1"/>
</dbReference>